<sequence>MRKNTARHDSETQPTHESTNLGRRRPAFGDDSDLIKVSWRTSRNGKAARDPWSRSGTPAHVVGDKSRRRTDAEEPIRLGTTVGDYKASRVMTRHGDSSASTLVRTTLRHDLSLYIARFYAATEQERVGVDTRARGTGGGRSAWIEGRSWRTRLELEHRNGGGVLLVVADAGLEKSSASGVDEQAKVC</sequence>
<evidence type="ECO:0000256" key="1">
    <source>
        <dbReference type="SAM" id="MobiDB-lite"/>
    </source>
</evidence>
<name>A0ABQ0LY41_MYCCL</name>
<evidence type="ECO:0000313" key="3">
    <source>
        <dbReference type="Proteomes" id="UP000815677"/>
    </source>
</evidence>
<feature type="compositionally biased region" description="Polar residues" evidence="1">
    <location>
        <begin position="12"/>
        <end position="21"/>
    </location>
</feature>
<evidence type="ECO:0000313" key="2">
    <source>
        <dbReference type="EMBL" id="GAT54851.1"/>
    </source>
</evidence>
<dbReference type="Proteomes" id="UP000815677">
    <property type="component" value="Unassembled WGS sequence"/>
</dbReference>
<feature type="compositionally biased region" description="Basic and acidic residues" evidence="1">
    <location>
        <begin position="62"/>
        <end position="74"/>
    </location>
</feature>
<feature type="region of interest" description="Disordered" evidence="1">
    <location>
        <begin position="1"/>
        <end position="74"/>
    </location>
</feature>
<proteinExistence type="predicted"/>
<accession>A0ABQ0LY41</accession>
<reference evidence="2" key="1">
    <citation type="submission" date="2014-09" db="EMBL/GenBank/DDBJ databases">
        <title>Genome sequence of the luminous mushroom Mycena chlorophos for searching fungal bioluminescence genes.</title>
        <authorList>
            <person name="Tanaka Y."/>
            <person name="Kasuga D."/>
            <person name="Oba Y."/>
            <person name="Hase S."/>
            <person name="Sato K."/>
            <person name="Oba Y."/>
            <person name="Sakakibara Y."/>
        </authorList>
    </citation>
    <scope>NUCLEOTIDE SEQUENCE</scope>
</reference>
<keyword evidence="3" id="KW-1185">Reference proteome</keyword>
<protein>
    <submittedName>
        <fullName evidence="2">Uncharacterized protein</fullName>
    </submittedName>
</protein>
<gene>
    <name evidence="2" type="ORF">MCHLO_11673</name>
</gene>
<organism evidence="2 3">
    <name type="scientific">Mycena chlorophos</name>
    <name type="common">Agaric fungus</name>
    <name type="synonym">Agaricus chlorophos</name>
    <dbReference type="NCBI Taxonomy" id="658473"/>
    <lineage>
        <taxon>Eukaryota</taxon>
        <taxon>Fungi</taxon>
        <taxon>Dikarya</taxon>
        <taxon>Basidiomycota</taxon>
        <taxon>Agaricomycotina</taxon>
        <taxon>Agaricomycetes</taxon>
        <taxon>Agaricomycetidae</taxon>
        <taxon>Agaricales</taxon>
        <taxon>Marasmiineae</taxon>
        <taxon>Mycenaceae</taxon>
        <taxon>Mycena</taxon>
    </lineage>
</organism>
<feature type="compositionally biased region" description="Basic and acidic residues" evidence="1">
    <location>
        <begin position="1"/>
        <end position="11"/>
    </location>
</feature>
<dbReference type="EMBL" id="DF848774">
    <property type="protein sequence ID" value="GAT54851.1"/>
    <property type="molecule type" value="Genomic_DNA"/>
</dbReference>